<accession>A0A2P6PQ37</accession>
<dbReference type="AlphaFoldDB" id="A0A2P6PQ37"/>
<organism evidence="1 2">
    <name type="scientific">Rosa chinensis</name>
    <name type="common">China rose</name>
    <dbReference type="NCBI Taxonomy" id="74649"/>
    <lineage>
        <taxon>Eukaryota</taxon>
        <taxon>Viridiplantae</taxon>
        <taxon>Streptophyta</taxon>
        <taxon>Embryophyta</taxon>
        <taxon>Tracheophyta</taxon>
        <taxon>Spermatophyta</taxon>
        <taxon>Magnoliopsida</taxon>
        <taxon>eudicotyledons</taxon>
        <taxon>Gunneridae</taxon>
        <taxon>Pentapetalae</taxon>
        <taxon>rosids</taxon>
        <taxon>fabids</taxon>
        <taxon>Rosales</taxon>
        <taxon>Rosaceae</taxon>
        <taxon>Rosoideae</taxon>
        <taxon>Rosoideae incertae sedis</taxon>
        <taxon>Rosa</taxon>
    </lineage>
</organism>
<evidence type="ECO:0008006" key="3">
    <source>
        <dbReference type="Google" id="ProtNLM"/>
    </source>
</evidence>
<keyword evidence="2" id="KW-1185">Reference proteome</keyword>
<name>A0A2P6PQ37_ROSCH</name>
<proteinExistence type="predicted"/>
<comment type="caution">
    <text evidence="1">The sequence shown here is derived from an EMBL/GenBank/DDBJ whole genome shotgun (WGS) entry which is preliminary data.</text>
</comment>
<reference evidence="1 2" key="1">
    <citation type="journal article" date="2018" name="Nat. Genet.">
        <title>The Rosa genome provides new insights in the design of modern roses.</title>
        <authorList>
            <person name="Bendahmane M."/>
        </authorList>
    </citation>
    <scope>NUCLEOTIDE SEQUENCE [LARGE SCALE GENOMIC DNA]</scope>
    <source>
        <strain evidence="2">cv. Old Blush</strain>
    </source>
</reference>
<evidence type="ECO:0000313" key="2">
    <source>
        <dbReference type="Proteomes" id="UP000238479"/>
    </source>
</evidence>
<evidence type="ECO:0000313" key="1">
    <source>
        <dbReference type="EMBL" id="PRQ24047.1"/>
    </source>
</evidence>
<dbReference type="Gramene" id="PRQ24047">
    <property type="protein sequence ID" value="PRQ24047"/>
    <property type="gene ID" value="RchiOBHm_Chr6g0268111"/>
</dbReference>
<gene>
    <name evidence="1" type="ORF">RchiOBHm_Chr6g0268111</name>
</gene>
<dbReference type="Proteomes" id="UP000238479">
    <property type="component" value="Chromosome 6"/>
</dbReference>
<sequence length="132" mass="15296">MNLCLLSRSFGAATMALNSQEGNLYMNLNNVLILNGTNFRAWRSSLEHYLMMHENMDLCFTDDQPEPLTEYSTVEEKKEARAWYRANRMAKNVIRNIMSDTVRGSIEEPELATDYMEAIERKFKESEKAEAT</sequence>
<dbReference type="EMBL" id="PDCK01000044">
    <property type="protein sequence ID" value="PRQ24047.1"/>
    <property type="molecule type" value="Genomic_DNA"/>
</dbReference>
<protein>
    <recommendedName>
        <fullName evidence="3">Gag-polypeptide of LTR copia-type</fullName>
    </recommendedName>
</protein>